<dbReference type="InterPro" id="IPR016776">
    <property type="entry name" value="ApeP-like_dehydratase"/>
</dbReference>
<organism evidence="1 2">
    <name type="scientific">Acidiferrobacter thiooxydans</name>
    <dbReference type="NCBI Taxonomy" id="163359"/>
    <lineage>
        <taxon>Bacteria</taxon>
        <taxon>Pseudomonadati</taxon>
        <taxon>Pseudomonadota</taxon>
        <taxon>Gammaproteobacteria</taxon>
        <taxon>Acidiferrobacterales</taxon>
        <taxon>Acidiferrobacteraceae</taxon>
        <taxon>Acidiferrobacter</taxon>
    </lineage>
</organism>
<name>A0A368HJB0_9GAMM</name>
<dbReference type="SUPFAM" id="SSF54637">
    <property type="entry name" value="Thioesterase/thiol ester dehydrase-isomerase"/>
    <property type="match status" value="1"/>
</dbReference>
<dbReference type="OrthoDB" id="9800188at2"/>
<dbReference type="InterPro" id="IPR029069">
    <property type="entry name" value="HotDog_dom_sf"/>
</dbReference>
<evidence type="ECO:0000313" key="2">
    <source>
        <dbReference type="Proteomes" id="UP000253250"/>
    </source>
</evidence>
<comment type="caution">
    <text evidence="1">The sequence shown here is derived from an EMBL/GenBank/DDBJ whole genome shotgun (WGS) entry which is preliminary data.</text>
</comment>
<accession>A0A368HJB0</accession>
<keyword evidence="2" id="KW-1185">Reference proteome</keyword>
<proteinExistence type="predicted"/>
<dbReference type="Pfam" id="PF22817">
    <property type="entry name" value="ApeP-like"/>
    <property type="match status" value="1"/>
</dbReference>
<protein>
    <submittedName>
        <fullName evidence="1">Hydroxymyristoyl-ACP dehydratase</fullName>
    </submittedName>
</protein>
<dbReference type="Gene3D" id="3.10.129.10">
    <property type="entry name" value="Hotdog Thioesterase"/>
    <property type="match status" value="1"/>
</dbReference>
<evidence type="ECO:0000313" key="1">
    <source>
        <dbReference type="EMBL" id="RCN59462.1"/>
    </source>
</evidence>
<dbReference type="Proteomes" id="UP000253250">
    <property type="component" value="Unassembled WGS sequence"/>
</dbReference>
<gene>
    <name evidence="1" type="ORF">C4900_00535</name>
</gene>
<reference evidence="1 2" key="1">
    <citation type="submission" date="2018-02" db="EMBL/GenBank/DDBJ databases">
        <title>Insights into the biology of acidophilic members of the Acidiferrobacteraceae family derived from comparative genomic analyses.</title>
        <authorList>
            <person name="Issotta F."/>
            <person name="Thyssen C."/>
            <person name="Mena C."/>
            <person name="Moya A."/>
            <person name="Bellenberg S."/>
            <person name="Sproer C."/>
            <person name="Covarrubias P.C."/>
            <person name="Sand W."/>
            <person name="Quatrini R."/>
            <person name="Vera M."/>
        </authorList>
    </citation>
    <scope>NUCLEOTIDE SEQUENCE [LARGE SCALE GENOMIC DNA]</scope>
    <source>
        <strain evidence="2">m-1</strain>
    </source>
</reference>
<dbReference type="EMBL" id="PSYR01000001">
    <property type="protein sequence ID" value="RCN59462.1"/>
    <property type="molecule type" value="Genomic_DNA"/>
</dbReference>
<sequence length="147" mass="15768">MRLGRVEIDGYLPHRGAMRLLAGVRAYDHDTIECLADGHRDPTHPLRVRGRLGAACAIEYAAQAMAIHGALCGDGQTPPAGSLLAVRDVRFQVARLDDIDGDLIIHCQCLARDTRGAGYRFLVATASNPLVSGRATVQFTPLQGHAS</sequence>
<dbReference type="AlphaFoldDB" id="A0A368HJB0"/>